<feature type="compositionally biased region" description="Polar residues" evidence="5">
    <location>
        <begin position="914"/>
        <end position="923"/>
    </location>
</feature>
<evidence type="ECO:0000313" key="7">
    <source>
        <dbReference type="EMBL" id="KAI5396834.1"/>
    </source>
</evidence>
<keyword evidence="1" id="KW-0808">Transferase</keyword>
<keyword evidence="8" id="KW-1185">Reference proteome</keyword>
<dbReference type="Gene3D" id="1.10.510.10">
    <property type="entry name" value="Transferase(Phosphotransferase) domain 1"/>
    <property type="match status" value="1"/>
</dbReference>
<dbReference type="Gene3D" id="3.30.200.20">
    <property type="entry name" value="Phosphorylase Kinase, domain 1"/>
    <property type="match status" value="1"/>
</dbReference>
<feature type="compositionally biased region" description="Basic and acidic residues" evidence="5">
    <location>
        <begin position="808"/>
        <end position="820"/>
    </location>
</feature>
<feature type="compositionally biased region" description="Basic and acidic residues" evidence="5">
    <location>
        <begin position="722"/>
        <end position="740"/>
    </location>
</feature>
<dbReference type="Proteomes" id="UP001058974">
    <property type="component" value="Chromosome 6"/>
</dbReference>
<evidence type="ECO:0000256" key="5">
    <source>
        <dbReference type="SAM" id="MobiDB-lite"/>
    </source>
</evidence>
<dbReference type="SUPFAM" id="SSF56112">
    <property type="entry name" value="Protein kinase-like (PK-like)"/>
    <property type="match status" value="1"/>
</dbReference>
<dbReference type="CDD" id="cd08215">
    <property type="entry name" value="STKc_Nek"/>
    <property type="match status" value="1"/>
</dbReference>
<evidence type="ECO:0000256" key="3">
    <source>
        <dbReference type="ARBA" id="ARBA00022777"/>
    </source>
</evidence>
<feature type="domain" description="Protein kinase" evidence="6">
    <location>
        <begin position="4"/>
        <end position="258"/>
    </location>
</feature>
<feature type="compositionally biased region" description="Basic and acidic residues" evidence="5">
    <location>
        <begin position="677"/>
        <end position="689"/>
    </location>
</feature>
<dbReference type="Gramene" id="Psat06G0289000-T1">
    <property type="protein sequence ID" value="KAI5396834.1"/>
    <property type="gene ID" value="KIW84_062890"/>
</dbReference>
<dbReference type="GO" id="GO:0055028">
    <property type="term" value="C:cortical microtubule"/>
    <property type="evidence" value="ECO:0007669"/>
    <property type="project" value="TreeGrafter"/>
</dbReference>
<feature type="region of interest" description="Disordered" evidence="5">
    <location>
        <begin position="602"/>
        <end position="689"/>
    </location>
</feature>
<dbReference type="EMBL" id="JAMSHJ010000006">
    <property type="protein sequence ID" value="KAI5396834.1"/>
    <property type="molecule type" value="Genomic_DNA"/>
</dbReference>
<organism evidence="7 8">
    <name type="scientific">Pisum sativum</name>
    <name type="common">Garden pea</name>
    <name type="synonym">Lathyrus oleraceus</name>
    <dbReference type="NCBI Taxonomy" id="3888"/>
    <lineage>
        <taxon>Eukaryota</taxon>
        <taxon>Viridiplantae</taxon>
        <taxon>Streptophyta</taxon>
        <taxon>Embryophyta</taxon>
        <taxon>Tracheophyta</taxon>
        <taxon>Spermatophyta</taxon>
        <taxon>Magnoliopsida</taxon>
        <taxon>eudicotyledons</taxon>
        <taxon>Gunneridae</taxon>
        <taxon>Pentapetalae</taxon>
        <taxon>rosids</taxon>
        <taxon>fabids</taxon>
        <taxon>Fabales</taxon>
        <taxon>Fabaceae</taxon>
        <taxon>Papilionoideae</taxon>
        <taxon>50 kb inversion clade</taxon>
        <taxon>NPAAA clade</taxon>
        <taxon>Hologalegina</taxon>
        <taxon>IRL clade</taxon>
        <taxon>Fabeae</taxon>
        <taxon>Lathyrus</taxon>
    </lineage>
</organism>
<dbReference type="InterPro" id="IPR050660">
    <property type="entry name" value="NEK_Ser/Thr_kinase"/>
</dbReference>
<feature type="region of interest" description="Disordered" evidence="5">
    <location>
        <begin position="720"/>
        <end position="769"/>
    </location>
</feature>
<feature type="compositionally biased region" description="Polar residues" evidence="5">
    <location>
        <begin position="628"/>
        <end position="648"/>
    </location>
</feature>
<proteinExistence type="predicted"/>
<accession>A0A9D5A634</accession>
<keyword evidence="4" id="KW-0067">ATP-binding</keyword>
<dbReference type="GO" id="GO:0007017">
    <property type="term" value="P:microtubule-based process"/>
    <property type="evidence" value="ECO:0007669"/>
    <property type="project" value="TreeGrafter"/>
</dbReference>
<dbReference type="InterPro" id="IPR008271">
    <property type="entry name" value="Ser/Thr_kinase_AS"/>
</dbReference>
<evidence type="ECO:0000256" key="1">
    <source>
        <dbReference type="ARBA" id="ARBA00022679"/>
    </source>
</evidence>
<keyword evidence="3" id="KW-0418">Kinase</keyword>
<dbReference type="Pfam" id="PF00069">
    <property type="entry name" value="Pkinase"/>
    <property type="match status" value="1"/>
</dbReference>
<reference evidence="7 8" key="1">
    <citation type="journal article" date="2022" name="Nat. Genet.">
        <title>Improved pea reference genome and pan-genome highlight genomic features and evolutionary characteristics.</title>
        <authorList>
            <person name="Yang T."/>
            <person name="Liu R."/>
            <person name="Luo Y."/>
            <person name="Hu S."/>
            <person name="Wang D."/>
            <person name="Wang C."/>
            <person name="Pandey M.K."/>
            <person name="Ge S."/>
            <person name="Xu Q."/>
            <person name="Li N."/>
            <person name="Li G."/>
            <person name="Huang Y."/>
            <person name="Saxena R.K."/>
            <person name="Ji Y."/>
            <person name="Li M."/>
            <person name="Yan X."/>
            <person name="He Y."/>
            <person name="Liu Y."/>
            <person name="Wang X."/>
            <person name="Xiang C."/>
            <person name="Varshney R.K."/>
            <person name="Ding H."/>
            <person name="Gao S."/>
            <person name="Zong X."/>
        </authorList>
    </citation>
    <scope>NUCLEOTIDE SEQUENCE [LARGE SCALE GENOMIC DNA]</scope>
    <source>
        <strain evidence="7 8">cv. Zhongwan 6</strain>
    </source>
</reference>
<gene>
    <name evidence="7" type="ORF">KIW84_062890</name>
</gene>
<feature type="region of interest" description="Disordered" evidence="5">
    <location>
        <begin position="808"/>
        <end position="843"/>
    </location>
</feature>
<dbReference type="OrthoDB" id="1400643at2759"/>
<dbReference type="SMART" id="SM00220">
    <property type="entry name" value="S_TKc"/>
    <property type="match status" value="1"/>
</dbReference>
<feature type="compositionally biased region" description="Basic and acidic residues" evidence="5">
    <location>
        <begin position="959"/>
        <end position="976"/>
    </location>
</feature>
<dbReference type="PROSITE" id="PS50011">
    <property type="entry name" value="PROTEIN_KINASE_DOM"/>
    <property type="match status" value="1"/>
</dbReference>
<dbReference type="GO" id="GO:0004674">
    <property type="term" value="F:protein serine/threonine kinase activity"/>
    <property type="evidence" value="ECO:0007669"/>
    <property type="project" value="TreeGrafter"/>
</dbReference>
<sequence>MEDYEVVEKLGRGALGATFLVVHKTDRKRYVLKKIRLCKHTEKSKLTAYQEMDLIANLNYPYIVEYKDAWVEKEDYIYIISGFCEGGDMAENIKKSRGSFFPEEKVCKWMTQLLLAVDYLHSNRVLHRDLKCSNIFLTKENNIRLGDFGLAKLLDTDDPASSVVGTLNYMCPEIFADMPYGYKSDIWSLGCCMFEIVAHQPAFRAPDRAGLINKINRSTISPLPIVYSSTLKQLIKSMLRKNPEHRPTAADLLRHPHLQPFVLRSRNTPSVFLPVHLISCNSPKKSYKSSGGKDNRDKEEAFVNRLDRVYPIEGDGDVQTRNRKLAVSTSTEDNLETKMVDPTSYTLEFSTSISGSKDESTTSESTVCSVCKEADFKSRAVRDMADTEVTSKSTLDSMHEKQAFATQQFPKSYAVDINAATKKVEYSFSSKVFDKDEVHKEASKPGDSSKTIISSDDSNGNDEDAVTSRCIPDKYKFSNKGFDEEEVQKEKAKPEDFIKSIMSREYRTGNDIDGCIDEVTSESTLEFLLVEQFITEHFQNPDAFDINAVTTEVEGSFSEGCFDTLSDGGFNTFSEALTEDAKPEESSKSIIYSKDCNQNDKQSIDDITSKSTLDSVNEEQEIAAESFPKSNTYDKNPMSTKTDGTLSRQCFDKDQAQREDALPDDSSKSIIGSKDINANDKEWSTDDITSKRTMDSLHEEQEFAAENFQKSNMIDINPVTSKVDDIGEPQREDAKPEDFSKSIIYNNDNDNDKEGSCDEVTSTSTLGSVHEERRLSVEHFQKPDTNDINPVTSNVDDTLPIKEFDKAEPQREDVKSEDSIKSIIYNNDNDKEGPCDDVTSTSTLSSVHEERRLSIEHFQKLDTNDINPVASKVDDTLSSKEFDIAQTRREGAKPEDSSKSFIYNNGNDKEGSTDEVTSTSTLDSVHEERQLSVGHFQKPDTNDINTMTSKGDDTLSSEEFDKAEPQKQDAKSEDSSKSIIYNNDNDKEGFTDEVTSTSTLDSVHEERRLSVDHFQKSDTNDINAVTAKVDGTFSNKGFDKFEESSDNDKISFIEEEMASTNLHSVRVEQDPDTVSCLKESEKSQSSTEDSHTNILTSESNGTLPAKHEGRENTHIISRSTHNDDKNATVIDKIPNEISFSTNIPVVGDKTKRVLKNSGQQRADALESLLELCAHLLKQGKLEELAAVLRPFGEDTVSSRETAIWLTKSLMSSQKFNPET</sequence>
<feature type="compositionally biased region" description="Basic and acidic residues" evidence="5">
    <location>
        <begin position="650"/>
        <end position="667"/>
    </location>
</feature>
<feature type="region of interest" description="Disordered" evidence="5">
    <location>
        <begin position="437"/>
        <end position="466"/>
    </location>
</feature>
<dbReference type="PANTHER" id="PTHR43671">
    <property type="entry name" value="SERINE/THREONINE-PROTEIN KINASE NEK"/>
    <property type="match status" value="1"/>
</dbReference>
<feature type="compositionally biased region" description="Basic and acidic residues" evidence="5">
    <location>
        <begin position="886"/>
        <end position="898"/>
    </location>
</feature>
<feature type="compositionally biased region" description="Low complexity" evidence="5">
    <location>
        <begin position="448"/>
        <end position="458"/>
    </location>
</feature>
<dbReference type="FunFam" id="1.10.510.10:FF:000597">
    <property type="entry name" value="serine/threonine-protein kinase Nek6 isoform X2"/>
    <property type="match status" value="1"/>
</dbReference>
<name>A0A9D5A634_PEA</name>
<dbReference type="Gramene" id="Psat6g090920.1">
    <property type="protein sequence ID" value="Psat6g090920.1.cds"/>
    <property type="gene ID" value="Psat6g090920"/>
</dbReference>
<dbReference type="AlphaFoldDB" id="A0A9D5A634"/>
<evidence type="ECO:0000256" key="4">
    <source>
        <dbReference type="ARBA" id="ARBA00022840"/>
    </source>
</evidence>
<dbReference type="PROSITE" id="PS00108">
    <property type="entry name" value="PROTEIN_KINASE_ST"/>
    <property type="match status" value="1"/>
</dbReference>
<keyword evidence="2" id="KW-0547">Nucleotide-binding</keyword>
<dbReference type="GO" id="GO:0005524">
    <property type="term" value="F:ATP binding"/>
    <property type="evidence" value="ECO:0007669"/>
    <property type="project" value="UniProtKB-KW"/>
</dbReference>
<dbReference type="InterPro" id="IPR000719">
    <property type="entry name" value="Prot_kinase_dom"/>
</dbReference>
<protein>
    <recommendedName>
        <fullName evidence="6">Protein kinase domain-containing protein</fullName>
    </recommendedName>
</protein>
<comment type="caution">
    <text evidence="7">The sequence shown here is derived from an EMBL/GenBank/DDBJ whole genome shotgun (WGS) entry which is preliminary data.</text>
</comment>
<evidence type="ECO:0000313" key="8">
    <source>
        <dbReference type="Proteomes" id="UP001058974"/>
    </source>
</evidence>
<dbReference type="InterPro" id="IPR011009">
    <property type="entry name" value="Kinase-like_dom_sf"/>
</dbReference>
<feature type="compositionally biased region" description="Polar residues" evidence="5">
    <location>
        <begin position="1083"/>
        <end position="1102"/>
    </location>
</feature>
<evidence type="ECO:0000256" key="2">
    <source>
        <dbReference type="ARBA" id="ARBA00022741"/>
    </source>
</evidence>
<feature type="region of interest" description="Disordered" evidence="5">
    <location>
        <begin position="1065"/>
        <end position="1110"/>
    </location>
</feature>
<dbReference type="PANTHER" id="PTHR43671:SF88">
    <property type="entry name" value="SERINE_THREONINE-KINASE NEK7-LIKE PROTEIN"/>
    <property type="match status" value="1"/>
</dbReference>
<feature type="region of interest" description="Disordered" evidence="5">
    <location>
        <begin position="886"/>
        <end position="1001"/>
    </location>
</feature>
<evidence type="ECO:0000259" key="6">
    <source>
        <dbReference type="PROSITE" id="PS50011"/>
    </source>
</evidence>